<dbReference type="SUPFAM" id="SSF52058">
    <property type="entry name" value="L domain-like"/>
    <property type="match status" value="1"/>
</dbReference>
<dbReference type="SMART" id="SM00364">
    <property type="entry name" value="LRR_BAC"/>
    <property type="match status" value="3"/>
</dbReference>
<reference evidence="4 5" key="1">
    <citation type="submission" date="2020-03" db="EMBL/GenBank/DDBJ databases">
        <title>Soil Listeria distribution.</title>
        <authorList>
            <person name="Liao J."/>
            <person name="Wiedmann M."/>
        </authorList>
    </citation>
    <scope>NUCLEOTIDE SEQUENCE [LARGE SCALE GENOMIC DNA]</scope>
    <source>
        <strain evidence="4 5">FSL L7-0123</strain>
    </source>
</reference>
<dbReference type="PANTHER" id="PTHR48051:SF54">
    <property type="entry name" value="LEUCINE-RICH REPEAT-CONTAINING PROTEIN"/>
    <property type="match status" value="1"/>
</dbReference>
<evidence type="ECO:0000256" key="2">
    <source>
        <dbReference type="ARBA" id="ARBA00022737"/>
    </source>
</evidence>
<keyword evidence="1" id="KW-0433">Leucine-rich repeat</keyword>
<organism evidence="4 5">
    <name type="scientific">Listeria cossartiae subsp. cayugensis</name>
    <dbReference type="NCBI Taxonomy" id="2713505"/>
    <lineage>
        <taxon>Bacteria</taxon>
        <taxon>Bacillati</taxon>
        <taxon>Bacillota</taxon>
        <taxon>Bacilli</taxon>
        <taxon>Bacillales</taxon>
        <taxon>Listeriaceae</taxon>
        <taxon>Listeria</taxon>
        <taxon>Listeria cossartiae</taxon>
    </lineage>
</organism>
<dbReference type="NCBIfam" id="TIGR01167">
    <property type="entry name" value="LPXTG_anchor"/>
    <property type="match status" value="1"/>
</dbReference>
<evidence type="ECO:0000313" key="5">
    <source>
        <dbReference type="Proteomes" id="UP000559864"/>
    </source>
</evidence>
<dbReference type="InterPro" id="IPR003591">
    <property type="entry name" value="Leu-rich_rpt_typical-subtyp"/>
</dbReference>
<dbReference type="InterPro" id="IPR032675">
    <property type="entry name" value="LRR_dom_sf"/>
</dbReference>
<accession>A0A7X0ZAH2</accession>
<dbReference type="SMART" id="SM00369">
    <property type="entry name" value="LRR_TYP"/>
    <property type="match status" value="3"/>
</dbReference>
<comment type="caution">
    <text evidence="4">The sequence shown here is derived from an EMBL/GenBank/DDBJ whole genome shotgun (WGS) entry which is preliminary data.</text>
</comment>
<dbReference type="AlphaFoldDB" id="A0A7X0ZAH2"/>
<dbReference type="PANTHER" id="PTHR48051">
    <property type="match status" value="1"/>
</dbReference>
<evidence type="ECO:0000313" key="4">
    <source>
        <dbReference type="EMBL" id="MBC2248846.1"/>
    </source>
</evidence>
<evidence type="ECO:0000256" key="1">
    <source>
        <dbReference type="ARBA" id="ARBA00022614"/>
    </source>
</evidence>
<evidence type="ECO:0000259" key="3">
    <source>
        <dbReference type="Pfam" id="PF06458"/>
    </source>
</evidence>
<dbReference type="InterPro" id="IPR050216">
    <property type="entry name" value="LRR_domain-containing"/>
</dbReference>
<gene>
    <name evidence="4" type="ORF">HCB49_02375</name>
</gene>
<protein>
    <submittedName>
        <fullName evidence="4">LPXTG cell wall anchor domain-containing protein</fullName>
    </submittedName>
</protein>
<dbReference type="Gene3D" id="3.80.10.10">
    <property type="entry name" value="Ribonuclease Inhibitor"/>
    <property type="match status" value="1"/>
</dbReference>
<proteinExistence type="predicted"/>
<dbReference type="GO" id="GO:0005737">
    <property type="term" value="C:cytoplasm"/>
    <property type="evidence" value="ECO:0007669"/>
    <property type="project" value="TreeGrafter"/>
</dbReference>
<dbReference type="PROSITE" id="PS51450">
    <property type="entry name" value="LRR"/>
    <property type="match status" value="1"/>
</dbReference>
<dbReference type="Gene3D" id="3.10.20.320">
    <property type="entry name" value="Putative peptidoglycan bound protein (lpxtg motif)"/>
    <property type="match status" value="2"/>
</dbReference>
<dbReference type="InterPro" id="IPR001611">
    <property type="entry name" value="Leu-rich_rpt"/>
</dbReference>
<dbReference type="Pfam" id="PF13855">
    <property type="entry name" value="LRR_8"/>
    <property type="match status" value="1"/>
</dbReference>
<dbReference type="Proteomes" id="UP000559864">
    <property type="component" value="Unassembled WGS sequence"/>
</dbReference>
<dbReference type="EMBL" id="JAARZC010000001">
    <property type="protein sequence ID" value="MBC2248846.1"/>
    <property type="molecule type" value="Genomic_DNA"/>
</dbReference>
<name>A0A7X0ZAH2_9LIST</name>
<feature type="domain" description="MucBP" evidence="3">
    <location>
        <begin position="328"/>
        <end position="390"/>
    </location>
</feature>
<dbReference type="Pfam" id="PF06458">
    <property type="entry name" value="MucBP"/>
    <property type="match status" value="2"/>
</dbReference>
<sequence length="528" mass="57954">MCHNLRKIILLLICLMILATLIPFLFSKANADSLSWLEEELDNNEPFIVATEQRLNKNREDITLADLETVTMLSPEGASFIPENISDFTNLKNLTVILGTVSEVPDSVGQLKKLEVLNLSSNNLHEFPKVVFQLPAINSLQLENNSIQEIPDNITQLSSSLTSLNIRDNKLISLPSEIFKINWASNYWPPLDLKPLAVIMSGNQITTDIPAGYLDDFNNGGNMLEHYDYRQGQDQLVYNGEPITVPYKTDFNQLTPDKSQLGLASGKALFDTHEFMYVDDGSSILSGGVAKTPGEGFIIIKSTLSTNSNTFAKVRVPIIVEQPPIGGNITVNYKGSNGENIAPADTLTGLLDAKYTSKPKKISGYTLTKTPANANGLYTLEAQTVNYVYTKNRNSKRSAILEVQYVDSNNKVISTPSTLTGTVGNAYNVKPKSIPGYQLEATPTNTNGTFGETPEKVIFVYKKTSNLETTVTPPTQNELKNKAENITENRAITAGKLPNTGDNNPVKPIATGLLIFTSALIVWRKTSK</sequence>
<keyword evidence="2" id="KW-0677">Repeat</keyword>
<feature type="domain" description="MucBP" evidence="3">
    <location>
        <begin position="403"/>
        <end position="462"/>
    </location>
</feature>
<dbReference type="InterPro" id="IPR009459">
    <property type="entry name" value="MucBP_dom"/>
</dbReference>